<keyword evidence="5" id="KW-0472">Membrane</keyword>
<dbReference type="CDD" id="cd03259">
    <property type="entry name" value="ABC_Carb_Solutes_like"/>
    <property type="match status" value="1"/>
</dbReference>
<evidence type="ECO:0000256" key="5">
    <source>
        <dbReference type="ARBA" id="ARBA00023136"/>
    </source>
</evidence>
<keyword evidence="1" id="KW-0813">Transport</keyword>
<dbReference type="STRING" id="1654360.EA58_00205"/>
<dbReference type="FunFam" id="3.40.50.300:FF:000042">
    <property type="entry name" value="Maltose/maltodextrin ABC transporter, ATP-binding protein"/>
    <property type="match status" value="1"/>
</dbReference>
<dbReference type="GO" id="GO:0015408">
    <property type="term" value="F:ABC-type ferric iron transporter activity"/>
    <property type="evidence" value="ECO:0007669"/>
    <property type="project" value="InterPro"/>
</dbReference>
<dbReference type="InterPro" id="IPR040582">
    <property type="entry name" value="OB_MalK-like"/>
</dbReference>
<gene>
    <name evidence="8" type="ORF">EA58_00205</name>
</gene>
<keyword evidence="9" id="KW-1185">Reference proteome</keyword>
<keyword evidence="4 8" id="KW-0067">ATP-binding</keyword>
<name>A0A066RT59_9GAMM</name>
<protein>
    <submittedName>
        <fullName evidence="8">ABC transporter ATP-binding protein</fullName>
    </submittedName>
</protein>
<dbReference type="SMART" id="SM00382">
    <property type="entry name" value="AAA"/>
    <property type="match status" value="1"/>
</dbReference>
<comment type="caution">
    <text evidence="8">The sequence shown here is derived from an EMBL/GenBank/DDBJ whole genome shotgun (WGS) entry which is preliminary data.</text>
</comment>
<dbReference type="EMBL" id="JMIB01000001">
    <property type="protein sequence ID" value="KDM93544.1"/>
    <property type="molecule type" value="Genomic_DNA"/>
</dbReference>
<dbReference type="InterPro" id="IPR015853">
    <property type="entry name" value="ABC_transpr_FbpC"/>
</dbReference>
<evidence type="ECO:0000259" key="7">
    <source>
        <dbReference type="PROSITE" id="PS50893"/>
    </source>
</evidence>
<evidence type="ECO:0000313" key="8">
    <source>
        <dbReference type="EMBL" id="KDM93544.1"/>
    </source>
</evidence>
<keyword evidence="2" id="KW-1003">Cell membrane</keyword>
<dbReference type="Gene3D" id="3.40.50.300">
    <property type="entry name" value="P-loop containing nucleotide triphosphate hydrolases"/>
    <property type="match status" value="1"/>
</dbReference>
<dbReference type="Pfam" id="PF17912">
    <property type="entry name" value="OB_MalK"/>
    <property type="match status" value="1"/>
</dbReference>
<dbReference type="Pfam" id="PF00005">
    <property type="entry name" value="ABC_tran"/>
    <property type="match status" value="1"/>
</dbReference>
<dbReference type="OrthoDB" id="9802264at2"/>
<evidence type="ECO:0000256" key="1">
    <source>
        <dbReference type="ARBA" id="ARBA00022448"/>
    </source>
</evidence>
<evidence type="ECO:0000256" key="3">
    <source>
        <dbReference type="ARBA" id="ARBA00022741"/>
    </source>
</evidence>
<sequence>MAEIRLESLAHSYAPHPTRDSDYAIRRMDHVWEDGGAYALLGPSGCGKSTMLNIISGLLTPSEGAVKFNGEVVNELAPQERNIAQVFQFPVIYDTMTVFDNLAFPLRNMKTPEAKIRSKVKEIAEILELTPLLNKKARNLNADEKQKVSMGRGLVRDDVSAILFDEPLTVIDPQLKWKLRRKLKQIHEQFNLTMVYVTHDQLEAATFADKIAVMYDGNIVQFGTPRELFERPNHTFVGYFIGSPGMNLLTVERGPSPQHLNFNGLKIPVSASQQAALSQIQPALLQFGIRPEFVQIWDTQRDDSFPVTVTHTEDLGTYKIVTVLLAETPLKIRLAEGAPVPDRAAWVSFPGQWLKLYADDYLIGESAFESSFEKPPESSDKNNPGGDDAT</sequence>
<dbReference type="SUPFAM" id="SSF50331">
    <property type="entry name" value="MOP-like"/>
    <property type="match status" value="1"/>
</dbReference>
<dbReference type="InterPro" id="IPR003439">
    <property type="entry name" value="ABC_transporter-like_ATP-bd"/>
</dbReference>
<keyword evidence="3" id="KW-0547">Nucleotide-binding</keyword>
<dbReference type="Gene3D" id="2.40.50.140">
    <property type="entry name" value="Nucleic acid-binding proteins"/>
    <property type="match status" value="1"/>
</dbReference>
<dbReference type="PROSITE" id="PS50893">
    <property type="entry name" value="ABC_TRANSPORTER_2"/>
    <property type="match status" value="1"/>
</dbReference>
<dbReference type="GO" id="GO:0055052">
    <property type="term" value="C:ATP-binding cassette (ABC) transporter complex, substrate-binding subunit-containing"/>
    <property type="evidence" value="ECO:0007669"/>
    <property type="project" value="TreeGrafter"/>
</dbReference>
<dbReference type="RefSeq" id="WP_036747516.1">
    <property type="nucleotide sequence ID" value="NZ_JAGSGC010000021.1"/>
</dbReference>
<dbReference type="GO" id="GO:0016887">
    <property type="term" value="F:ATP hydrolysis activity"/>
    <property type="evidence" value="ECO:0007669"/>
    <property type="project" value="InterPro"/>
</dbReference>
<evidence type="ECO:0000256" key="2">
    <source>
        <dbReference type="ARBA" id="ARBA00022475"/>
    </source>
</evidence>
<reference evidence="8 9" key="1">
    <citation type="submission" date="2014-04" db="EMBL/GenBank/DDBJ databases">
        <title>Draft genome sequence of Photobacterium halotolerans S2753: a solonamide, ngercheumicin and holomycin producer.</title>
        <authorList>
            <person name="Machado H.R."/>
            <person name="Gram L."/>
        </authorList>
    </citation>
    <scope>NUCLEOTIDE SEQUENCE [LARGE SCALE GENOMIC DNA]</scope>
    <source>
        <strain evidence="8 9">S2753</strain>
    </source>
</reference>
<dbReference type="GO" id="GO:0005524">
    <property type="term" value="F:ATP binding"/>
    <property type="evidence" value="ECO:0007669"/>
    <property type="project" value="UniProtKB-KW"/>
</dbReference>
<dbReference type="SUPFAM" id="SSF52540">
    <property type="entry name" value="P-loop containing nucleoside triphosphate hydrolases"/>
    <property type="match status" value="1"/>
</dbReference>
<dbReference type="InterPro" id="IPR012340">
    <property type="entry name" value="NA-bd_OB-fold"/>
</dbReference>
<dbReference type="InterPro" id="IPR047641">
    <property type="entry name" value="ABC_transpr_MalK/UgpC-like"/>
</dbReference>
<evidence type="ECO:0000256" key="4">
    <source>
        <dbReference type="ARBA" id="ARBA00022840"/>
    </source>
</evidence>
<proteinExistence type="predicted"/>
<dbReference type="InterPro" id="IPR003593">
    <property type="entry name" value="AAA+_ATPase"/>
</dbReference>
<evidence type="ECO:0000256" key="6">
    <source>
        <dbReference type="SAM" id="MobiDB-lite"/>
    </source>
</evidence>
<feature type="compositionally biased region" description="Basic and acidic residues" evidence="6">
    <location>
        <begin position="371"/>
        <end position="380"/>
    </location>
</feature>
<organism evidence="8 9">
    <name type="scientific">Photobacterium galatheae</name>
    <dbReference type="NCBI Taxonomy" id="1654360"/>
    <lineage>
        <taxon>Bacteria</taxon>
        <taxon>Pseudomonadati</taxon>
        <taxon>Pseudomonadota</taxon>
        <taxon>Gammaproteobacteria</taxon>
        <taxon>Vibrionales</taxon>
        <taxon>Vibrionaceae</taxon>
        <taxon>Photobacterium</taxon>
    </lineage>
</organism>
<evidence type="ECO:0000313" key="9">
    <source>
        <dbReference type="Proteomes" id="UP000027192"/>
    </source>
</evidence>
<dbReference type="PANTHER" id="PTHR43875:SF14">
    <property type="entry name" value="ABC TRANSPORTER ATP-BINDING PROTEIN"/>
    <property type="match status" value="1"/>
</dbReference>
<dbReference type="InterPro" id="IPR027417">
    <property type="entry name" value="P-loop_NTPase"/>
</dbReference>
<feature type="region of interest" description="Disordered" evidence="6">
    <location>
        <begin position="368"/>
        <end position="390"/>
    </location>
</feature>
<dbReference type="PANTHER" id="PTHR43875">
    <property type="entry name" value="MALTODEXTRIN IMPORT ATP-BINDING PROTEIN MSMX"/>
    <property type="match status" value="1"/>
</dbReference>
<dbReference type="AlphaFoldDB" id="A0A066RT59"/>
<feature type="domain" description="ABC transporter" evidence="7">
    <location>
        <begin position="4"/>
        <end position="241"/>
    </location>
</feature>
<accession>A0A066RT59</accession>
<dbReference type="InterPro" id="IPR008995">
    <property type="entry name" value="Mo/tungstate-bd_C_term_dom"/>
</dbReference>
<dbReference type="Proteomes" id="UP000027192">
    <property type="component" value="Unassembled WGS sequence"/>
</dbReference>